<reference evidence="1" key="1">
    <citation type="journal article" date="2022" name="bioRxiv">
        <title>Population genetic analysis of Ophidiomyces ophidiicola, the causative agent of snake fungal disease, indicates recent introductions to the USA.</title>
        <authorList>
            <person name="Ladner J.T."/>
            <person name="Palmer J.M."/>
            <person name="Ettinger C.L."/>
            <person name="Stajich J.E."/>
            <person name="Farrell T.M."/>
            <person name="Glorioso B.M."/>
            <person name="Lawson B."/>
            <person name="Price S.J."/>
            <person name="Stengle A.G."/>
            <person name="Grear D.A."/>
            <person name="Lorch J.M."/>
        </authorList>
    </citation>
    <scope>NUCLEOTIDE SEQUENCE</scope>
    <source>
        <strain evidence="1">NWHC 24266-5</strain>
    </source>
</reference>
<comment type="caution">
    <text evidence="1">The sequence shown here is derived from an EMBL/GenBank/DDBJ whole genome shotgun (WGS) entry which is preliminary data.</text>
</comment>
<protein>
    <submittedName>
        <fullName evidence="1">Uncharacterized protein</fullName>
    </submittedName>
</protein>
<name>A0ACB8UPT0_9EURO</name>
<organism evidence="1">
    <name type="scientific">Ophidiomyces ophidiicola</name>
    <dbReference type="NCBI Taxonomy" id="1387563"/>
    <lineage>
        <taxon>Eukaryota</taxon>
        <taxon>Fungi</taxon>
        <taxon>Dikarya</taxon>
        <taxon>Ascomycota</taxon>
        <taxon>Pezizomycotina</taxon>
        <taxon>Eurotiomycetes</taxon>
        <taxon>Eurotiomycetidae</taxon>
        <taxon>Onygenales</taxon>
        <taxon>Onygenaceae</taxon>
        <taxon>Ophidiomyces</taxon>
    </lineage>
</organism>
<dbReference type="EMBL" id="JALBCA010000113">
    <property type="protein sequence ID" value="KAI2382679.1"/>
    <property type="molecule type" value="Genomic_DNA"/>
</dbReference>
<proteinExistence type="predicted"/>
<sequence>MLHLEALRALRRNNIGSVADLPVFPPSRVYGRDRRPWNRITAADDDFVMCHNDLSPHNILVDPTDDSFPITAIIDWEYAGFFPAEFELPLWQCPERNERHDMMRAYTARDLAFFGLTPADMKDCVEDMPSWLDAAV</sequence>
<accession>A0ACB8UPT0</accession>
<evidence type="ECO:0000313" key="1">
    <source>
        <dbReference type="EMBL" id="KAI2382679.1"/>
    </source>
</evidence>
<gene>
    <name evidence="1" type="ORF">LOY88_005826</name>
</gene>